<evidence type="ECO:0000256" key="4">
    <source>
        <dbReference type="ARBA" id="ARBA00022777"/>
    </source>
</evidence>
<keyword evidence="5" id="KW-0067">ATP-binding</keyword>
<organism evidence="8 9">
    <name type="scientific">Candidatus Roizmanbacteria bacterium RIFCSPHIGHO2_12_FULL_39_8</name>
    <dbReference type="NCBI Taxonomy" id="1802050"/>
    <lineage>
        <taxon>Bacteria</taxon>
        <taxon>Candidatus Roizmaniibacteriota</taxon>
    </lineage>
</organism>
<evidence type="ECO:0000259" key="7">
    <source>
        <dbReference type="Pfam" id="PF00696"/>
    </source>
</evidence>
<comment type="pathway">
    <text evidence="6">Amino-acid biosynthesis.</text>
</comment>
<feature type="domain" description="Aspartate/glutamate/uridylate kinase" evidence="7">
    <location>
        <begin position="2"/>
        <end position="242"/>
    </location>
</feature>
<dbReference type="Gene3D" id="3.40.1160.10">
    <property type="entry name" value="Acetylglutamate kinase-like"/>
    <property type="match status" value="1"/>
</dbReference>
<evidence type="ECO:0000313" key="8">
    <source>
        <dbReference type="EMBL" id="OGK35319.1"/>
    </source>
</evidence>
<name>A0A1F7HW10_9BACT</name>
<dbReference type="PANTHER" id="PTHR23342">
    <property type="entry name" value="N-ACETYLGLUTAMATE SYNTHASE"/>
    <property type="match status" value="1"/>
</dbReference>
<dbReference type="SUPFAM" id="SSF53633">
    <property type="entry name" value="Carbamate kinase-like"/>
    <property type="match status" value="1"/>
</dbReference>
<dbReference type="PIRSF" id="PIRSF000728">
    <property type="entry name" value="NAGK"/>
    <property type="match status" value="1"/>
</dbReference>
<dbReference type="GO" id="GO:0003991">
    <property type="term" value="F:acetylglutamate kinase activity"/>
    <property type="evidence" value="ECO:0007669"/>
    <property type="project" value="TreeGrafter"/>
</dbReference>
<dbReference type="PANTHER" id="PTHR23342:SF20">
    <property type="entry name" value="[LYSW]-AMINOADIPATE KINASE"/>
    <property type="match status" value="1"/>
</dbReference>
<accession>A0A1F7HW10</accession>
<evidence type="ECO:0000256" key="3">
    <source>
        <dbReference type="ARBA" id="ARBA00022741"/>
    </source>
</evidence>
<dbReference type="GO" id="GO:0005524">
    <property type="term" value="F:ATP binding"/>
    <property type="evidence" value="ECO:0007669"/>
    <property type="project" value="UniProtKB-KW"/>
</dbReference>
<gene>
    <name evidence="8" type="ORF">A3F60_01235</name>
</gene>
<keyword evidence="1" id="KW-0028">Amino-acid biosynthesis</keyword>
<dbReference type="InterPro" id="IPR036393">
    <property type="entry name" value="AceGlu_kinase-like_sf"/>
</dbReference>
<dbReference type="PRINTS" id="PR00474">
    <property type="entry name" value="GLU5KINASE"/>
</dbReference>
<dbReference type="Proteomes" id="UP000178853">
    <property type="component" value="Unassembled WGS sequence"/>
</dbReference>
<dbReference type="EMBL" id="MGAA01000065">
    <property type="protein sequence ID" value="OGK35319.1"/>
    <property type="molecule type" value="Genomic_DNA"/>
</dbReference>
<dbReference type="InterPro" id="IPR001057">
    <property type="entry name" value="Glu/AcGlu_kinase"/>
</dbReference>
<dbReference type="GO" id="GO:0005737">
    <property type="term" value="C:cytoplasm"/>
    <property type="evidence" value="ECO:0007669"/>
    <property type="project" value="InterPro"/>
</dbReference>
<protein>
    <submittedName>
        <fullName evidence="8">Acetylglutamate kinase</fullName>
    </submittedName>
</protein>
<sequence length="266" mass="29253">MILIKIGGGRKINWEYIAEDVAQLVKKEKVIIVHGASGIRDEVAKELKAPTRTVVSPSGVSSVYTDQKALDIFLMAYAGLVNKKIVAALQKNGVNAVGLSGVDGRLWEGKRKSNLYVQEGNKTKLITDNLTGKVEKINTHLINLLIKNNYVPVICPPAISHNNEIINTDNDFAVAIMIKELGIKTLISLFEAPGMLEKARDEKSLISIIKRVQIDNYLQFAEGRMKKKLLGAKIAFENGVKIVYWGDGRIKHPIKSVLAGKGTIIN</sequence>
<dbReference type="AlphaFoldDB" id="A0A1F7HW10"/>
<dbReference type="Pfam" id="PF00696">
    <property type="entry name" value="AA_kinase"/>
    <property type="match status" value="1"/>
</dbReference>
<dbReference type="NCBIfam" id="TIGR00761">
    <property type="entry name" value="argB"/>
    <property type="match status" value="1"/>
</dbReference>
<dbReference type="InterPro" id="IPR004662">
    <property type="entry name" value="AcgluKinase_fam"/>
</dbReference>
<evidence type="ECO:0000256" key="2">
    <source>
        <dbReference type="ARBA" id="ARBA00022679"/>
    </source>
</evidence>
<dbReference type="InterPro" id="IPR001048">
    <property type="entry name" value="Asp/Glu/Uridylate_kinase"/>
</dbReference>
<evidence type="ECO:0000256" key="1">
    <source>
        <dbReference type="ARBA" id="ARBA00022605"/>
    </source>
</evidence>
<keyword evidence="3" id="KW-0547">Nucleotide-binding</keyword>
<comment type="caution">
    <text evidence="8">The sequence shown here is derived from an EMBL/GenBank/DDBJ whole genome shotgun (WGS) entry which is preliminary data.</text>
</comment>
<reference evidence="8 9" key="1">
    <citation type="journal article" date="2016" name="Nat. Commun.">
        <title>Thousands of microbial genomes shed light on interconnected biogeochemical processes in an aquifer system.</title>
        <authorList>
            <person name="Anantharaman K."/>
            <person name="Brown C.T."/>
            <person name="Hug L.A."/>
            <person name="Sharon I."/>
            <person name="Castelle C.J."/>
            <person name="Probst A.J."/>
            <person name="Thomas B.C."/>
            <person name="Singh A."/>
            <person name="Wilkins M.J."/>
            <person name="Karaoz U."/>
            <person name="Brodie E.L."/>
            <person name="Williams K.H."/>
            <person name="Hubbard S.S."/>
            <person name="Banfield J.F."/>
        </authorList>
    </citation>
    <scope>NUCLEOTIDE SEQUENCE [LARGE SCALE GENOMIC DNA]</scope>
</reference>
<keyword evidence="2" id="KW-0808">Transferase</keyword>
<dbReference type="GO" id="GO:0006526">
    <property type="term" value="P:L-arginine biosynthetic process"/>
    <property type="evidence" value="ECO:0007669"/>
    <property type="project" value="TreeGrafter"/>
</dbReference>
<keyword evidence="4 8" id="KW-0418">Kinase</keyword>
<proteinExistence type="predicted"/>
<dbReference type="NCBIfam" id="NF010659">
    <property type="entry name" value="PRK14058.1-1"/>
    <property type="match status" value="1"/>
</dbReference>
<evidence type="ECO:0000256" key="5">
    <source>
        <dbReference type="ARBA" id="ARBA00022840"/>
    </source>
</evidence>
<evidence type="ECO:0000313" key="9">
    <source>
        <dbReference type="Proteomes" id="UP000178853"/>
    </source>
</evidence>
<evidence type="ECO:0000256" key="6">
    <source>
        <dbReference type="ARBA" id="ARBA00029440"/>
    </source>
</evidence>